<dbReference type="PANTHER" id="PTHR11360:SF251">
    <property type="entry name" value="MAJOR FACILITATOR SUPERFAMILY (MFS) PROFILE DOMAIN-CONTAINING PROTEIN"/>
    <property type="match status" value="1"/>
</dbReference>
<dbReference type="Proteomes" id="UP001152795">
    <property type="component" value="Unassembled WGS sequence"/>
</dbReference>
<dbReference type="InterPro" id="IPR036259">
    <property type="entry name" value="MFS_trans_sf"/>
</dbReference>
<accession>A0A6S7I2T6</accession>
<dbReference type="OrthoDB" id="5952049at2759"/>
<evidence type="ECO:0000313" key="1">
    <source>
        <dbReference type="EMBL" id="CAB4011307.1"/>
    </source>
</evidence>
<dbReference type="CDD" id="cd17352">
    <property type="entry name" value="MFS_MCT_SLC16"/>
    <property type="match status" value="1"/>
</dbReference>
<dbReference type="Pfam" id="PF07690">
    <property type="entry name" value="MFS_1"/>
    <property type="match status" value="1"/>
</dbReference>
<comment type="caution">
    <text evidence="1">The sequence shown here is derived from an EMBL/GenBank/DDBJ whole genome shotgun (WGS) entry which is preliminary data.</text>
</comment>
<gene>
    <name evidence="1" type="ORF">PACLA_8A016099</name>
</gene>
<sequence length="683" mass="75211">MSLQLQVDSPYCWLQAISAFLFHAVFFGVVFSFGIFYVALLQEFPGEESEVAWITGINFSFAMIVSPLSIRLLSCIPPRVVSCTGTLLAFLGLYLSSKASSIWVLYMTFGVMYGMGGNLCYISAIWIIRKNFQKHKDTAMGLASAGSGAGGILFGIILPIFVESRGWRGAMELLSYITLALVIVSMVMIPAQQESEKSGKTEKRKLLSWKPNLKGIRSSIPSPWRNRAFVVLSITILLCAFVSSIPYCHIVNYAIHQGVARSESERLPLFISTGSFIGRVIVGKVSGFRKVSRITLYQITFLVQCLATTLCTLATNTASMVTYSLAFGVFDGAFACLLAIVVDDVFWDKSQAMKAIGQLFQMLAFPYAFGAPFAGWLYTQTGSYHVPFLICGAILFIAACLISLVRYLLQPALGIPVLTLPERIVVSPIDENSGDLVPVLRRHSNRLLSSRACSFLDLAVEVYAENYNRSSTHLAIYQEHFPRGLDTRNRSEVCSQDFLKAGDSTAIYRVENEYEYTDIDIQISGLMETGNAGIKTCFSTNQCERSSRQGDRDDVIVSVSTNQNEEFCHRGNNNDVVVLDGHVSDTSSLDYGDNNVSKRCSSGISINDAGYFSAAAPANYVDSDTQSATSQCDVRMSMGSKEGSLDSFIEIDFVENEKIEDHKGFCVNADDFEAIGKIGRVYQ</sequence>
<evidence type="ECO:0000313" key="2">
    <source>
        <dbReference type="Proteomes" id="UP001152795"/>
    </source>
</evidence>
<dbReference type="InterPro" id="IPR050327">
    <property type="entry name" value="Proton-linked_MCT"/>
</dbReference>
<reference evidence="1" key="1">
    <citation type="submission" date="2020-04" db="EMBL/GenBank/DDBJ databases">
        <authorList>
            <person name="Alioto T."/>
            <person name="Alioto T."/>
            <person name="Gomez Garrido J."/>
        </authorList>
    </citation>
    <scope>NUCLEOTIDE SEQUENCE</scope>
    <source>
        <strain evidence="1">A484AB</strain>
    </source>
</reference>
<dbReference type="Gene3D" id="1.20.1250.20">
    <property type="entry name" value="MFS general substrate transporter like domains"/>
    <property type="match status" value="1"/>
</dbReference>
<dbReference type="GO" id="GO:0022857">
    <property type="term" value="F:transmembrane transporter activity"/>
    <property type="evidence" value="ECO:0007669"/>
    <property type="project" value="InterPro"/>
</dbReference>
<protein>
    <submittedName>
        <fullName evidence="1">Monocarboxylate transporter 10-like</fullName>
    </submittedName>
</protein>
<keyword evidence="2" id="KW-1185">Reference proteome</keyword>
<dbReference type="SUPFAM" id="SSF103473">
    <property type="entry name" value="MFS general substrate transporter"/>
    <property type="match status" value="1"/>
</dbReference>
<organism evidence="1 2">
    <name type="scientific">Paramuricea clavata</name>
    <name type="common">Red gorgonian</name>
    <name type="synonym">Violescent sea-whip</name>
    <dbReference type="NCBI Taxonomy" id="317549"/>
    <lineage>
        <taxon>Eukaryota</taxon>
        <taxon>Metazoa</taxon>
        <taxon>Cnidaria</taxon>
        <taxon>Anthozoa</taxon>
        <taxon>Octocorallia</taxon>
        <taxon>Malacalcyonacea</taxon>
        <taxon>Plexauridae</taxon>
        <taxon>Paramuricea</taxon>
    </lineage>
</organism>
<dbReference type="PANTHER" id="PTHR11360">
    <property type="entry name" value="MONOCARBOXYLATE TRANSPORTER"/>
    <property type="match status" value="1"/>
</dbReference>
<dbReference type="EMBL" id="CACRXK020007106">
    <property type="protein sequence ID" value="CAB4011307.1"/>
    <property type="molecule type" value="Genomic_DNA"/>
</dbReference>
<dbReference type="AlphaFoldDB" id="A0A6S7I2T6"/>
<dbReference type="InterPro" id="IPR011701">
    <property type="entry name" value="MFS"/>
</dbReference>
<name>A0A6S7I2T6_PARCT</name>
<proteinExistence type="predicted"/>